<reference evidence="7" key="1">
    <citation type="submission" date="2021-06" db="EMBL/GenBank/DDBJ databases">
        <authorList>
            <person name="Kallberg Y."/>
            <person name="Tangrot J."/>
            <person name="Rosling A."/>
        </authorList>
    </citation>
    <scope>NUCLEOTIDE SEQUENCE</scope>
    <source>
        <strain evidence="7">CL551</strain>
    </source>
</reference>
<dbReference type="InterPro" id="IPR045851">
    <property type="entry name" value="AMP-bd_C_sf"/>
</dbReference>
<keyword evidence="4" id="KW-0067">ATP-binding</keyword>
<dbReference type="Gene3D" id="3.30.300.30">
    <property type="match status" value="1"/>
</dbReference>
<keyword evidence="3" id="KW-0547">Nucleotide-binding</keyword>
<dbReference type="Proteomes" id="UP000789342">
    <property type="component" value="Unassembled WGS sequence"/>
</dbReference>
<dbReference type="GO" id="GO:0005524">
    <property type="term" value="F:ATP binding"/>
    <property type="evidence" value="ECO:0007669"/>
    <property type="project" value="UniProtKB-KW"/>
</dbReference>
<dbReference type="InterPro" id="IPR020845">
    <property type="entry name" value="AMP-binding_CS"/>
</dbReference>
<dbReference type="PANTHER" id="PTHR42921">
    <property type="entry name" value="ACETOACETYL-COA SYNTHETASE"/>
    <property type="match status" value="1"/>
</dbReference>
<evidence type="ECO:0000256" key="4">
    <source>
        <dbReference type="ARBA" id="ARBA00022840"/>
    </source>
</evidence>
<evidence type="ECO:0000313" key="8">
    <source>
        <dbReference type="Proteomes" id="UP000789342"/>
    </source>
</evidence>
<feature type="domain" description="AMP-dependent synthetase/ligase" evidence="5">
    <location>
        <begin position="104"/>
        <end position="439"/>
    </location>
</feature>
<protein>
    <submittedName>
        <fullName evidence="7">2705_t:CDS:1</fullName>
    </submittedName>
</protein>
<dbReference type="SUPFAM" id="SSF56801">
    <property type="entry name" value="Acetyl-CoA synthetase-like"/>
    <property type="match status" value="1"/>
</dbReference>
<evidence type="ECO:0000259" key="5">
    <source>
        <dbReference type="Pfam" id="PF00501"/>
    </source>
</evidence>
<dbReference type="AlphaFoldDB" id="A0A9N9DYF2"/>
<comment type="caution">
    <text evidence="7">The sequence shown here is derived from an EMBL/GenBank/DDBJ whole genome shotgun (WGS) entry which is preliminary data.</text>
</comment>
<dbReference type="InterPro" id="IPR032387">
    <property type="entry name" value="ACAS_N"/>
</dbReference>
<dbReference type="Pfam" id="PF16177">
    <property type="entry name" value="ACAS_N"/>
    <property type="match status" value="1"/>
</dbReference>
<dbReference type="GO" id="GO:0006629">
    <property type="term" value="P:lipid metabolic process"/>
    <property type="evidence" value="ECO:0007669"/>
    <property type="project" value="InterPro"/>
</dbReference>
<keyword evidence="2" id="KW-0436">Ligase</keyword>
<dbReference type="InterPro" id="IPR000873">
    <property type="entry name" value="AMP-dep_synth/lig_dom"/>
</dbReference>
<feature type="non-terminal residue" evidence="7">
    <location>
        <position position="647"/>
    </location>
</feature>
<dbReference type="PROSITE" id="PS00455">
    <property type="entry name" value="AMP_BINDING"/>
    <property type="match status" value="1"/>
</dbReference>
<feature type="domain" description="Acetyl-coenzyme A synthetase N-terminal" evidence="6">
    <location>
        <begin position="42"/>
        <end position="98"/>
    </location>
</feature>
<dbReference type="EMBL" id="CAJVPV010011112">
    <property type="protein sequence ID" value="CAG8657940.1"/>
    <property type="molecule type" value="Genomic_DNA"/>
</dbReference>
<evidence type="ECO:0000256" key="2">
    <source>
        <dbReference type="ARBA" id="ARBA00022598"/>
    </source>
</evidence>
<dbReference type="CDD" id="cd05943">
    <property type="entry name" value="AACS"/>
    <property type="match status" value="1"/>
</dbReference>
<dbReference type="InterPro" id="IPR005914">
    <property type="entry name" value="Acac_CoA_synth"/>
</dbReference>
<dbReference type="NCBIfam" id="TIGR01217">
    <property type="entry name" value="ac_ac_CoA_syn"/>
    <property type="match status" value="1"/>
</dbReference>
<accession>A0A9N9DYF2</accession>
<dbReference type="NCBIfam" id="NF002937">
    <property type="entry name" value="PRK03584.1"/>
    <property type="match status" value="1"/>
</dbReference>
<dbReference type="InterPro" id="IPR042099">
    <property type="entry name" value="ANL_N_sf"/>
</dbReference>
<evidence type="ECO:0000313" key="7">
    <source>
        <dbReference type="EMBL" id="CAG8657940.1"/>
    </source>
</evidence>
<dbReference type="GO" id="GO:0030729">
    <property type="term" value="F:acetoacetate-CoA ligase activity"/>
    <property type="evidence" value="ECO:0007669"/>
    <property type="project" value="InterPro"/>
</dbReference>
<dbReference type="OrthoDB" id="10253869at2759"/>
<proteinExistence type="inferred from homology"/>
<dbReference type="PANTHER" id="PTHR42921:SF1">
    <property type="entry name" value="ACETOACETYL-COA SYNTHETASE"/>
    <property type="match status" value="1"/>
</dbReference>
<organism evidence="7 8">
    <name type="scientific">Acaulospora morrowiae</name>
    <dbReference type="NCBI Taxonomy" id="94023"/>
    <lineage>
        <taxon>Eukaryota</taxon>
        <taxon>Fungi</taxon>
        <taxon>Fungi incertae sedis</taxon>
        <taxon>Mucoromycota</taxon>
        <taxon>Glomeromycotina</taxon>
        <taxon>Glomeromycetes</taxon>
        <taxon>Diversisporales</taxon>
        <taxon>Acaulosporaceae</taxon>
        <taxon>Acaulospora</taxon>
    </lineage>
</organism>
<keyword evidence="8" id="KW-1185">Reference proteome</keyword>
<sequence length="647" mass="72950">MSSVTLPLNPVELWRPKDASNTEIEKFRVKVNNKFKLNLETYQQLWKWSTDNISDFWATVWDYTNIIHSVPYEQVIGSEPMDRIPTWFSGARFNFAENLLQCQDKNKVAIISTGEGRNTKRITYRELYSQVSRAAAVMRSSGVKAGDRICAYISNIPETVVAMLAACSIGAIWSSTSTDFGVTAVLDRFKQLKPKILFSVNSVVYNGKRLDHLKKLQTVVESLIQEGLEKVVVVPFDESDENSLDLSSLPLATSWNEFISKLSNEELELKFEQLPFDHPIYILFSSGTTGKPKCIVHRAGLLIQHKKEHILHGNMSANDVFFYYTTTGWMMWNWLVSGLAIGCTIVLYDGSPFKPNPSVLWELTEKERITIFGTSAKYIQSLQDVKYIPKECHNLESLRMIFSTGSPLSSESFDFVYNSIKKDVLLGSITGGTDICSLFCGHNAALPVYRGEIQCISLGMKVEAWDGRDNPAFARPADLVCTKPFPCMPVYFYNDQGNSKYLGTYFSHYPSVWYHGDYVWINPNTGGVVMLGRSDATLNPSGIRFGSSEIYNVVDSFEEIKDSLAVGQKIGDDERVVLFLKMVDDCECGEELILRIKKQIREQLSPRHVPAFILPIADIPYTINGKKIETIVKRIISGETVTPSETI</sequence>
<comment type="similarity">
    <text evidence="1">Belongs to the ATP-dependent AMP-binding enzyme family.</text>
</comment>
<evidence type="ECO:0000256" key="3">
    <source>
        <dbReference type="ARBA" id="ARBA00022741"/>
    </source>
</evidence>
<dbReference type="Pfam" id="PF00501">
    <property type="entry name" value="AMP-binding"/>
    <property type="match status" value="1"/>
</dbReference>
<gene>
    <name evidence="7" type="ORF">AMORRO_LOCUS10274</name>
</gene>
<evidence type="ECO:0000256" key="1">
    <source>
        <dbReference type="ARBA" id="ARBA00006432"/>
    </source>
</evidence>
<name>A0A9N9DYF2_9GLOM</name>
<dbReference type="Gene3D" id="3.40.50.12780">
    <property type="entry name" value="N-terminal domain of ligase-like"/>
    <property type="match status" value="1"/>
</dbReference>
<evidence type="ECO:0000259" key="6">
    <source>
        <dbReference type="Pfam" id="PF16177"/>
    </source>
</evidence>